<reference evidence="7 8" key="1">
    <citation type="submission" date="2016-01" db="EMBL/GenBank/DDBJ databases">
        <title>Janibacter melonis strain CD11_4 genome sequencing and assembly.</title>
        <authorList>
            <person name="Nair G.R."/>
            <person name="Kaur G."/>
            <person name="Chander A.M."/>
            <person name="Mayilraj S."/>
        </authorList>
    </citation>
    <scope>NUCLEOTIDE SEQUENCE [LARGE SCALE GENOMIC DNA]</scope>
    <source>
        <strain evidence="7 8">CD11-4</strain>
    </source>
</reference>
<dbReference type="InterPro" id="IPR004841">
    <property type="entry name" value="AA-permease/SLC12A_dom"/>
</dbReference>
<keyword evidence="8" id="KW-1185">Reference proteome</keyword>
<dbReference type="AlphaFoldDB" id="A0A176QE97"/>
<dbReference type="RefSeq" id="WP_068274105.1">
    <property type="nucleotide sequence ID" value="NZ_LQZG01000002.1"/>
</dbReference>
<proteinExistence type="predicted"/>
<keyword evidence="4 5" id="KW-0472">Membrane</keyword>
<keyword evidence="2 5" id="KW-0812">Transmembrane</keyword>
<dbReference type="PANTHER" id="PTHR42770:SF7">
    <property type="entry name" value="MEMBRANE PROTEIN"/>
    <property type="match status" value="1"/>
</dbReference>
<accession>A0A176QE97</accession>
<name>A0A176QE97_9MICO</name>
<feature type="transmembrane region" description="Helical" evidence="5">
    <location>
        <begin position="277"/>
        <end position="299"/>
    </location>
</feature>
<feature type="transmembrane region" description="Helical" evidence="5">
    <location>
        <begin position="327"/>
        <end position="357"/>
    </location>
</feature>
<dbReference type="STRING" id="262209.AWH69_08910"/>
<feature type="transmembrane region" description="Helical" evidence="5">
    <location>
        <begin position="124"/>
        <end position="142"/>
    </location>
</feature>
<evidence type="ECO:0000313" key="8">
    <source>
        <dbReference type="Proteomes" id="UP000076976"/>
    </source>
</evidence>
<evidence type="ECO:0000259" key="6">
    <source>
        <dbReference type="Pfam" id="PF00324"/>
    </source>
</evidence>
<dbReference type="EMBL" id="LQZG01000002">
    <property type="protein sequence ID" value="OAB88099.1"/>
    <property type="molecule type" value="Genomic_DNA"/>
</dbReference>
<dbReference type="PANTHER" id="PTHR42770">
    <property type="entry name" value="AMINO ACID TRANSPORTER-RELATED"/>
    <property type="match status" value="1"/>
</dbReference>
<feature type="domain" description="Amino acid permease/ SLC12A" evidence="6">
    <location>
        <begin position="20"/>
        <end position="363"/>
    </location>
</feature>
<comment type="subcellular location">
    <subcellularLocation>
        <location evidence="1">Membrane</location>
        <topology evidence="1">Multi-pass membrane protein</topology>
    </subcellularLocation>
</comment>
<feature type="transmembrane region" description="Helical" evidence="5">
    <location>
        <begin position="149"/>
        <end position="174"/>
    </location>
</feature>
<feature type="transmembrane region" description="Helical" evidence="5">
    <location>
        <begin position="186"/>
        <end position="205"/>
    </location>
</feature>
<evidence type="ECO:0000313" key="7">
    <source>
        <dbReference type="EMBL" id="OAB88099.1"/>
    </source>
</evidence>
<dbReference type="Gene3D" id="1.20.1740.10">
    <property type="entry name" value="Amino acid/polyamine transporter I"/>
    <property type="match status" value="1"/>
</dbReference>
<dbReference type="GO" id="GO:0016020">
    <property type="term" value="C:membrane"/>
    <property type="evidence" value="ECO:0007669"/>
    <property type="project" value="UniProtKB-SubCell"/>
</dbReference>
<feature type="transmembrane region" description="Helical" evidence="5">
    <location>
        <begin position="94"/>
        <end position="118"/>
    </location>
</feature>
<evidence type="ECO:0000256" key="2">
    <source>
        <dbReference type="ARBA" id="ARBA00022692"/>
    </source>
</evidence>
<organism evidence="7 8">
    <name type="scientific">Janibacter melonis</name>
    <dbReference type="NCBI Taxonomy" id="262209"/>
    <lineage>
        <taxon>Bacteria</taxon>
        <taxon>Bacillati</taxon>
        <taxon>Actinomycetota</taxon>
        <taxon>Actinomycetes</taxon>
        <taxon>Micrococcales</taxon>
        <taxon>Intrasporangiaceae</taxon>
        <taxon>Janibacter</taxon>
    </lineage>
</organism>
<feature type="transmembrane region" description="Helical" evidence="5">
    <location>
        <begin position="47"/>
        <end position="64"/>
    </location>
</feature>
<comment type="caution">
    <text evidence="7">The sequence shown here is derived from an EMBL/GenBank/DDBJ whole genome shotgun (WGS) entry which is preliminary data.</text>
</comment>
<dbReference type="Pfam" id="PF00324">
    <property type="entry name" value="AA_permease"/>
    <property type="match status" value="1"/>
</dbReference>
<feature type="transmembrane region" description="Helical" evidence="5">
    <location>
        <begin position="20"/>
        <end position="41"/>
    </location>
</feature>
<evidence type="ECO:0000256" key="3">
    <source>
        <dbReference type="ARBA" id="ARBA00022989"/>
    </source>
</evidence>
<feature type="transmembrane region" description="Helical" evidence="5">
    <location>
        <begin position="225"/>
        <end position="247"/>
    </location>
</feature>
<dbReference type="GO" id="GO:0055085">
    <property type="term" value="P:transmembrane transport"/>
    <property type="evidence" value="ECO:0007669"/>
    <property type="project" value="InterPro"/>
</dbReference>
<evidence type="ECO:0000256" key="4">
    <source>
        <dbReference type="ARBA" id="ARBA00023136"/>
    </source>
</evidence>
<sequence>MAATGGHDQTLRRSLGLGDAVVVGLAAMLGAGVFVAFAPAARAAGDLLLVALAIAVLVAGANAHSSARLAARYPTSGGAYVYGRERLGVPWGHLAGWAFITGKTASCAAMALTVGAYLMPDQQAVLAVLVVLAVLALNLAGVQRSARAAAAVVALVLVALLGFVAVMLASPPAILSDLPARESEPGLLGAVQGAGFLFFAMAGYARVATLGEEVRDPERTLPRAIALSLGVVTVVYLLVASAFLFTVGPDWLSARVSPVAEAAEISGLPWLGPVMRVVAGIAAGGALLALLLGVSRTVLAMARDHHLPRGLALVDAKGVPARAEITVAVVVLLLVVLFDVRAVIGFSSVCVLTYYAIANASALTLPGSAAVRVVPVVGLVGCVVVALCLPVQSVVVGAAVLAVGAAVGWFRHVARHDGPDAG</sequence>
<keyword evidence="3 5" id="KW-1133">Transmembrane helix</keyword>
<gene>
    <name evidence="7" type="ORF">AWH69_08910</name>
</gene>
<feature type="transmembrane region" description="Helical" evidence="5">
    <location>
        <begin position="377"/>
        <end position="410"/>
    </location>
</feature>
<evidence type="ECO:0000256" key="5">
    <source>
        <dbReference type="SAM" id="Phobius"/>
    </source>
</evidence>
<evidence type="ECO:0000256" key="1">
    <source>
        <dbReference type="ARBA" id="ARBA00004141"/>
    </source>
</evidence>
<dbReference type="Proteomes" id="UP000076976">
    <property type="component" value="Unassembled WGS sequence"/>
</dbReference>
<protein>
    <submittedName>
        <fullName evidence="7">Transporter</fullName>
    </submittedName>
</protein>
<dbReference type="InterPro" id="IPR050367">
    <property type="entry name" value="APC_superfamily"/>
</dbReference>
<dbReference type="PIRSF" id="PIRSF006060">
    <property type="entry name" value="AA_transporter"/>
    <property type="match status" value="1"/>
</dbReference>